<evidence type="ECO:0000256" key="1">
    <source>
        <dbReference type="SAM" id="MobiDB-lite"/>
    </source>
</evidence>
<feature type="compositionally biased region" description="Basic residues" evidence="1">
    <location>
        <begin position="89"/>
        <end position="98"/>
    </location>
</feature>
<dbReference type="Proteomes" id="UP000269396">
    <property type="component" value="Unassembled WGS sequence"/>
</dbReference>
<name>A0A183NYX9_9TREM</name>
<dbReference type="EMBL" id="UZAL01028134">
    <property type="protein sequence ID" value="VDP38719.1"/>
    <property type="molecule type" value="Genomic_DNA"/>
</dbReference>
<evidence type="ECO:0000313" key="2">
    <source>
        <dbReference type="EMBL" id="VDP38719.1"/>
    </source>
</evidence>
<proteinExistence type="predicted"/>
<sequence length="139" mass="15715">MQEKTTTVAAASEAVGFNIHQGKSKRLRYNTACTSPITLDGEALEDVQTFTYLGSINDEHSGSDANVIARIGKARAAYLQAFTWSPQSQRRRGKPKSILRRETETDMRRMKNNRIELERKAQDRVGRRWSTGFVLIANL</sequence>
<evidence type="ECO:0000313" key="3">
    <source>
        <dbReference type="Proteomes" id="UP000269396"/>
    </source>
</evidence>
<dbReference type="AlphaFoldDB" id="A0A183NYX9"/>
<protein>
    <submittedName>
        <fullName evidence="2">Uncharacterized protein</fullName>
    </submittedName>
</protein>
<keyword evidence="3" id="KW-1185">Reference proteome</keyword>
<organism evidence="2 3">
    <name type="scientific">Schistosoma mattheei</name>
    <dbReference type="NCBI Taxonomy" id="31246"/>
    <lineage>
        <taxon>Eukaryota</taxon>
        <taxon>Metazoa</taxon>
        <taxon>Spiralia</taxon>
        <taxon>Lophotrochozoa</taxon>
        <taxon>Platyhelminthes</taxon>
        <taxon>Trematoda</taxon>
        <taxon>Digenea</taxon>
        <taxon>Strigeidida</taxon>
        <taxon>Schistosomatoidea</taxon>
        <taxon>Schistosomatidae</taxon>
        <taxon>Schistosoma</taxon>
    </lineage>
</organism>
<accession>A0A183NYX9</accession>
<gene>
    <name evidence="2" type="ORF">SMTD_LOCUS7315</name>
</gene>
<feature type="region of interest" description="Disordered" evidence="1">
    <location>
        <begin position="86"/>
        <end position="107"/>
    </location>
</feature>
<reference evidence="2 3" key="1">
    <citation type="submission" date="2018-11" db="EMBL/GenBank/DDBJ databases">
        <authorList>
            <consortium name="Pathogen Informatics"/>
        </authorList>
    </citation>
    <scope>NUCLEOTIDE SEQUENCE [LARGE SCALE GENOMIC DNA]</scope>
    <source>
        <strain>Denwood</strain>
        <strain evidence="3">Zambia</strain>
    </source>
</reference>